<gene>
    <name evidence="2" type="ORF">GCM10017771_33000</name>
</gene>
<evidence type="ECO:0000313" key="2">
    <source>
        <dbReference type="EMBL" id="GHH88305.1"/>
    </source>
</evidence>
<organism evidence="2 3">
    <name type="scientific">Streptomyces capitiformicae</name>
    <dbReference type="NCBI Taxonomy" id="2014920"/>
    <lineage>
        <taxon>Bacteria</taxon>
        <taxon>Bacillati</taxon>
        <taxon>Actinomycetota</taxon>
        <taxon>Actinomycetes</taxon>
        <taxon>Kitasatosporales</taxon>
        <taxon>Streptomycetaceae</taxon>
        <taxon>Streptomyces</taxon>
    </lineage>
</organism>
<sequence length="118" mass="13017">MTVGIIHAFLRWVLDVFKPGTGKRRADARPTPPASGHTPERPCTAALRLPAHRSPYGLHPVLDGETAAMVRPYVITWEREFAAHERALQHRRRTALVLAAEFGVDLDQHLIGAGAVAR</sequence>
<dbReference type="Proteomes" id="UP000603227">
    <property type="component" value="Unassembled WGS sequence"/>
</dbReference>
<reference evidence="2" key="1">
    <citation type="journal article" date="2014" name="Int. J. Syst. Evol. Microbiol.">
        <title>Complete genome sequence of Corynebacterium casei LMG S-19264T (=DSM 44701T), isolated from a smear-ripened cheese.</title>
        <authorList>
            <consortium name="US DOE Joint Genome Institute (JGI-PGF)"/>
            <person name="Walter F."/>
            <person name="Albersmeier A."/>
            <person name="Kalinowski J."/>
            <person name="Ruckert C."/>
        </authorList>
    </citation>
    <scope>NUCLEOTIDE SEQUENCE</scope>
    <source>
        <strain evidence="2">CGMCC 4.7403</strain>
    </source>
</reference>
<reference evidence="2" key="2">
    <citation type="submission" date="2020-09" db="EMBL/GenBank/DDBJ databases">
        <authorList>
            <person name="Sun Q."/>
            <person name="Zhou Y."/>
        </authorList>
    </citation>
    <scope>NUCLEOTIDE SEQUENCE</scope>
    <source>
        <strain evidence="2">CGMCC 4.7403</strain>
    </source>
</reference>
<protein>
    <submittedName>
        <fullName evidence="2">Uncharacterized protein</fullName>
    </submittedName>
</protein>
<dbReference type="AlphaFoldDB" id="A0A919GR27"/>
<keyword evidence="3" id="KW-1185">Reference proteome</keyword>
<name>A0A919GR27_9ACTN</name>
<comment type="caution">
    <text evidence="2">The sequence shown here is derived from an EMBL/GenBank/DDBJ whole genome shotgun (WGS) entry which is preliminary data.</text>
</comment>
<evidence type="ECO:0000313" key="3">
    <source>
        <dbReference type="Proteomes" id="UP000603227"/>
    </source>
</evidence>
<proteinExistence type="predicted"/>
<feature type="region of interest" description="Disordered" evidence="1">
    <location>
        <begin position="21"/>
        <end position="42"/>
    </location>
</feature>
<evidence type="ECO:0000256" key="1">
    <source>
        <dbReference type="SAM" id="MobiDB-lite"/>
    </source>
</evidence>
<accession>A0A919GR27</accession>
<dbReference type="EMBL" id="BNAT01000010">
    <property type="protein sequence ID" value="GHH88305.1"/>
    <property type="molecule type" value="Genomic_DNA"/>
</dbReference>